<accession>A0A3B0UFM3</accession>
<evidence type="ECO:0000313" key="1">
    <source>
        <dbReference type="EMBL" id="VAW23279.1"/>
    </source>
</evidence>
<feature type="non-terminal residue" evidence="1">
    <location>
        <position position="46"/>
    </location>
</feature>
<dbReference type="InterPro" id="IPR036922">
    <property type="entry name" value="Rieske_2Fe-2S_sf"/>
</dbReference>
<gene>
    <name evidence="1" type="ORF">MNBD_ALPHA11-1785</name>
</gene>
<proteinExistence type="predicted"/>
<dbReference type="AlphaFoldDB" id="A0A3B0UFM3"/>
<dbReference type="SUPFAM" id="SSF50022">
    <property type="entry name" value="ISP domain"/>
    <property type="match status" value="1"/>
</dbReference>
<sequence length="46" mass="5095">MNPAADVRALAIVEVDLASIPLGGRITVQWAQKPIFIEYRTEEQIA</sequence>
<name>A0A3B0UFM3_9ZZZZ</name>
<protein>
    <submittedName>
        <fullName evidence="1">Uncharacterized protein</fullName>
    </submittedName>
</protein>
<dbReference type="GO" id="GO:0051537">
    <property type="term" value="F:2 iron, 2 sulfur cluster binding"/>
    <property type="evidence" value="ECO:0007669"/>
    <property type="project" value="InterPro"/>
</dbReference>
<reference evidence="1" key="1">
    <citation type="submission" date="2018-06" db="EMBL/GenBank/DDBJ databases">
        <authorList>
            <person name="Zhirakovskaya E."/>
        </authorList>
    </citation>
    <scope>NUCLEOTIDE SEQUENCE</scope>
</reference>
<dbReference type="Gene3D" id="2.102.10.10">
    <property type="entry name" value="Rieske [2Fe-2S] iron-sulphur domain"/>
    <property type="match status" value="1"/>
</dbReference>
<dbReference type="EMBL" id="UOEQ01000458">
    <property type="protein sequence ID" value="VAW23279.1"/>
    <property type="molecule type" value="Genomic_DNA"/>
</dbReference>
<organism evidence="1">
    <name type="scientific">hydrothermal vent metagenome</name>
    <dbReference type="NCBI Taxonomy" id="652676"/>
    <lineage>
        <taxon>unclassified sequences</taxon>
        <taxon>metagenomes</taxon>
        <taxon>ecological metagenomes</taxon>
    </lineage>
</organism>